<organism evidence="1 2">
    <name type="scientific">Portunus trituberculatus</name>
    <name type="common">Swimming crab</name>
    <name type="synonym">Neptunus trituberculatus</name>
    <dbReference type="NCBI Taxonomy" id="210409"/>
    <lineage>
        <taxon>Eukaryota</taxon>
        <taxon>Metazoa</taxon>
        <taxon>Ecdysozoa</taxon>
        <taxon>Arthropoda</taxon>
        <taxon>Crustacea</taxon>
        <taxon>Multicrustacea</taxon>
        <taxon>Malacostraca</taxon>
        <taxon>Eumalacostraca</taxon>
        <taxon>Eucarida</taxon>
        <taxon>Decapoda</taxon>
        <taxon>Pleocyemata</taxon>
        <taxon>Brachyura</taxon>
        <taxon>Eubrachyura</taxon>
        <taxon>Portunoidea</taxon>
        <taxon>Portunidae</taxon>
        <taxon>Portuninae</taxon>
        <taxon>Portunus</taxon>
    </lineage>
</organism>
<dbReference type="Proteomes" id="UP000324222">
    <property type="component" value="Unassembled WGS sequence"/>
</dbReference>
<proteinExistence type="predicted"/>
<gene>
    <name evidence="1" type="ORF">E2C01_038048</name>
</gene>
<dbReference type="EMBL" id="VSRR010006250">
    <property type="protein sequence ID" value="MPC44375.1"/>
    <property type="molecule type" value="Genomic_DNA"/>
</dbReference>
<dbReference type="OrthoDB" id="203097at2759"/>
<evidence type="ECO:0000313" key="1">
    <source>
        <dbReference type="EMBL" id="MPC44375.1"/>
    </source>
</evidence>
<reference evidence="1 2" key="1">
    <citation type="submission" date="2019-05" db="EMBL/GenBank/DDBJ databases">
        <title>Another draft genome of Portunus trituberculatus and its Hox gene families provides insights of decapod evolution.</title>
        <authorList>
            <person name="Jeong J.-H."/>
            <person name="Song I."/>
            <person name="Kim S."/>
            <person name="Choi T."/>
            <person name="Kim D."/>
            <person name="Ryu S."/>
            <person name="Kim W."/>
        </authorList>
    </citation>
    <scope>NUCLEOTIDE SEQUENCE [LARGE SCALE GENOMIC DNA]</scope>
    <source>
        <tissue evidence="1">Muscle</tissue>
    </source>
</reference>
<accession>A0A5B7FFR3</accession>
<name>A0A5B7FFR3_PORTR</name>
<dbReference type="AlphaFoldDB" id="A0A5B7FFR3"/>
<evidence type="ECO:0000313" key="2">
    <source>
        <dbReference type="Proteomes" id="UP000324222"/>
    </source>
</evidence>
<sequence>MYGALVVCVWTAGIGAVVASVSEVALLKVRLHINDTPVDTLDIQEDEEKMVIFYLDDFPLQAAGDIFIKVRRICVYDVLVV</sequence>
<protein>
    <submittedName>
        <fullName evidence="1">Uncharacterized protein</fullName>
    </submittedName>
</protein>
<comment type="caution">
    <text evidence="1">The sequence shown here is derived from an EMBL/GenBank/DDBJ whole genome shotgun (WGS) entry which is preliminary data.</text>
</comment>
<keyword evidence="2" id="KW-1185">Reference proteome</keyword>